<sequence length="66" mass="7200">MAYANTTTTAPRTTGLMARLTDALAARKVYRTTLTELQALDNRDLADLGISRSMIRSIAHEAAYGK</sequence>
<organism evidence="2 3">
    <name type="scientific">Loktanella atrilutea</name>
    <dbReference type="NCBI Taxonomy" id="366533"/>
    <lineage>
        <taxon>Bacteria</taxon>
        <taxon>Pseudomonadati</taxon>
        <taxon>Pseudomonadota</taxon>
        <taxon>Alphaproteobacteria</taxon>
        <taxon>Rhodobacterales</taxon>
        <taxon>Roseobacteraceae</taxon>
        <taxon>Loktanella</taxon>
    </lineage>
</organism>
<evidence type="ECO:0000313" key="2">
    <source>
        <dbReference type="EMBL" id="SHF38747.1"/>
    </source>
</evidence>
<gene>
    <name evidence="2" type="ORF">SAMN05444339_105287</name>
</gene>
<reference evidence="3" key="1">
    <citation type="submission" date="2016-11" db="EMBL/GenBank/DDBJ databases">
        <authorList>
            <person name="Varghese N."/>
            <person name="Submissions S."/>
        </authorList>
    </citation>
    <scope>NUCLEOTIDE SEQUENCE [LARGE SCALE GENOMIC DNA]</scope>
    <source>
        <strain evidence="3">DSM 29326</strain>
    </source>
</reference>
<protein>
    <submittedName>
        <fullName evidence="2">Uncharacterized conserved protein YjiS, DUF1127 family</fullName>
    </submittedName>
</protein>
<dbReference type="AlphaFoldDB" id="A0A1M5B8V6"/>
<proteinExistence type="predicted"/>
<dbReference type="Proteomes" id="UP000183987">
    <property type="component" value="Unassembled WGS sequence"/>
</dbReference>
<dbReference type="EMBL" id="FQUE01000005">
    <property type="protein sequence ID" value="SHF38747.1"/>
    <property type="molecule type" value="Genomic_DNA"/>
</dbReference>
<dbReference type="InterPro" id="IPR009506">
    <property type="entry name" value="YjiS-like"/>
</dbReference>
<evidence type="ECO:0000313" key="3">
    <source>
        <dbReference type="Proteomes" id="UP000183987"/>
    </source>
</evidence>
<evidence type="ECO:0000259" key="1">
    <source>
        <dbReference type="Pfam" id="PF06568"/>
    </source>
</evidence>
<dbReference type="Pfam" id="PF06568">
    <property type="entry name" value="YjiS-like"/>
    <property type="match status" value="1"/>
</dbReference>
<dbReference type="STRING" id="366533.SAMN05444339_105287"/>
<dbReference type="OrthoDB" id="8244198at2"/>
<accession>A0A1M5B8V6</accession>
<name>A0A1M5B8V6_LOKAT</name>
<keyword evidence="3" id="KW-1185">Reference proteome</keyword>
<dbReference type="RefSeq" id="WP_072857663.1">
    <property type="nucleotide sequence ID" value="NZ_FQUE01000005.1"/>
</dbReference>
<feature type="domain" description="YjiS-like" evidence="1">
    <location>
        <begin position="22"/>
        <end position="56"/>
    </location>
</feature>